<dbReference type="EMBL" id="CP045725">
    <property type="protein sequence ID" value="QGF24985.1"/>
    <property type="molecule type" value="Genomic_DNA"/>
</dbReference>
<feature type="transmembrane region" description="Helical" evidence="2">
    <location>
        <begin position="208"/>
        <end position="230"/>
    </location>
</feature>
<feature type="signal peptide" evidence="3">
    <location>
        <begin position="1"/>
        <end position="26"/>
    </location>
</feature>
<evidence type="ECO:0000313" key="5">
    <source>
        <dbReference type="EMBL" id="QGF24985.1"/>
    </source>
</evidence>
<dbReference type="Pfam" id="PF07987">
    <property type="entry name" value="DUF1775"/>
    <property type="match status" value="1"/>
</dbReference>
<feature type="chain" id="PRO_5039055935" evidence="3">
    <location>
        <begin position="27"/>
        <end position="235"/>
    </location>
</feature>
<evidence type="ECO:0000256" key="3">
    <source>
        <dbReference type="SAM" id="SignalP"/>
    </source>
</evidence>
<dbReference type="InterPro" id="IPR038507">
    <property type="entry name" value="YcnI-like_sf"/>
</dbReference>
<keyword evidence="2" id="KW-0472">Membrane</keyword>
<keyword evidence="2" id="KW-1133">Transmembrane helix</keyword>
<evidence type="ECO:0000313" key="6">
    <source>
        <dbReference type="Proteomes" id="UP000386847"/>
    </source>
</evidence>
<gene>
    <name evidence="5" type="ORF">Rai3103_16735</name>
</gene>
<feature type="region of interest" description="Disordered" evidence="1">
    <location>
        <begin position="186"/>
        <end position="205"/>
    </location>
</feature>
<reference evidence="5 6" key="1">
    <citation type="submission" date="2019-10" db="EMBL/GenBank/DDBJ databases">
        <title>Genomic analysis of Raineyella sp. CBA3103.</title>
        <authorList>
            <person name="Roh S.W."/>
        </authorList>
    </citation>
    <scope>NUCLEOTIDE SEQUENCE [LARGE SCALE GENOMIC DNA]</scope>
    <source>
        <strain evidence="5 6">CBA3103</strain>
    </source>
</reference>
<name>A0A5Q2FK00_9ACTN</name>
<accession>A0A5Q2FK00</accession>
<keyword evidence="2" id="KW-0812">Transmembrane</keyword>
<dbReference type="AlphaFoldDB" id="A0A5Q2FK00"/>
<sequence length="235" mass="23651">MTMRRILATAVAGLALLAAGTATAFAHVEVKSDKATAGATDVTLTFSVPNEKAGLSTTSVDLVLPSDHPLVGVSAVPQNGFTPTVTSRTVSTPVPGRSGPVTEVADRVTFSGGTITGTEEKPFAIRVDKLPDGVSSLTFKAIQHYSDGSTVAWIEVAADGQAEPENPAPVLTLTVPAGQSASASPVASTAATASPSPASATAGSSSPWPWIALVAIFAVAGVVVAVRTLLARGRH</sequence>
<keyword evidence="3" id="KW-0732">Signal</keyword>
<keyword evidence="6" id="KW-1185">Reference proteome</keyword>
<evidence type="ECO:0000259" key="4">
    <source>
        <dbReference type="Pfam" id="PF07987"/>
    </source>
</evidence>
<protein>
    <submittedName>
        <fullName evidence="5">DUF1775 domain-containing protein</fullName>
    </submittedName>
</protein>
<dbReference type="CDD" id="cd08545">
    <property type="entry name" value="YcnI_like"/>
    <property type="match status" value="1"/>
</dbReference>
<dbReference type="KEGG" id="rain:Rai3103_16735"/>
<feature type="domain" description="YncI copper-binding" evidence="4">
    <location>
        <begin position="27"/>
        <end position="173"/>
    </location>
</feature>
<organism evidence="5 6">
    <name type="scientific">Raineyella fluvialis</name>
    <dbReference type="NCBI Taxonomy" id="2662261"/>
    <lineage>
        <taxon>Bacteria</taxon>
        <taxon>Bacillati</taxon>
        <taxon>Actinomycetota</taxon>
        <taxon>Actinomycetes</taxon>
        <taxon>Propionibacteriales</taxon>
        <taxon>Propionibacteriaceae</taxon>
        <taxon>Raineyella</taxon>
    </lineage>
</organism>
<proteinExistence type="predicted"/>
<dbReference type="Gene3D" id="2.60.40.2230">
    <property type="entry name" value="Uncharacterised protein YcnI-like PF07987, DUF1775"/>
    <property type="match status" value="1"/>
</dbReference>
<evidence type="ECO:0000256" key="1">
    <source>
        <dbReference type="SAM" id="MobiDB-lite"/>
    </source>
</evidence>
<dbReference type="InterPro" id="IPR012533">
    <property type="entry name" value="YcnI-copper_dom"/>
</dbReference>
<evidence type="ECO:0000256" key="2">
    <source>
        <dbReference type="SAM" id="Phobius"/>
    </source>
</evidence>
<dbReference type="Proteomes" id="UP000386847">
    <property type="component" value="Chromosome"/>
</dbReference>